<keyword evidence="3" id="KW-0808">Transferase</keyword>
<evidence type="ECO:0000259" key="2">
    <source>
        <dbReference type="Pfam" id="PF06580"/>
    </source>
</evidence>
<keyword evidence="1" id="KW-0472">Membrane</keyword>
<dbReference type="GO" id="GO:0000155">
    <property type="term" value="F:phosphorelay sensor kinase activity"/>
    <property type="evidence" value="ECO:0007669"/>
    <property type="project" value="InterPro"/>
</dbReference>
<dbReference type="PANTHER" id="PTHR34220:SF7">
    <property type="entry name" value="SENSOR HISTIDINE KINASE YPDA"/>
    <property type="match status" value="1"/>
</dbReference>
<evidence type="ECO:0000313" key="4">
    <source>
        <dbReference type="Proteomes" id="UP000198748"/>
    </source>
</evidence>
<protein>
    <submittedName>
        <fullName evidence="3">Histidine kinase</fullName>
    </submittedName>
</protein>
<keyword evidence="1" id="KW-1133">Transmembrane helix</keyword>
<dbReference type="RefSeq" id="WP_090153675.1">
    <property type="nucleotide sequence ID" value="NZ_FNAN01000011.1"/>
</dbReference>
<dbReference type="SUPFAM" id="SSF55874">
    <property type="entry name" value="ATPase domain of HSP90 chaperone/DNA topoisomerase II/histidine kinase"/>
    <property type="match status" value="1"/>
</dbReference>
<sequence>MPSGLVVIAYHLAYFIPAFGGELPAWRLVNSYFIYYLRFIPVFYAGLWLFQNLRSGDSLVRVLSLTMLGLVTVMHLASTFVYWLLDKWYGLGNLSEAFKKLGSLYLKEPSMRSWQDWLVFGYDLQELQLLLFPVGLKMLQYGLSEGQKKAAIERQQIETELRLLKSQLEPHFIYNVLLSAYASVVPVSGRAAGYLNRLAGLLRYTLYETSSGFVPLKKELASLRNYLKLETLRYGRRLNIKWEQSGPVAGAGYIPTLVLISLAENAVKHSADAHTGPSQIHIKLEATEQELHFTITNNKPARAVKRPRQGLGLPTIERRLAMLYEGVYPYQFEIRQNQLSYGVVLRIPILVSI</sequence>
<dbReference type="PANTHER" id="PTHR34220">
    <property type="entry name" value="SENSOR HISTIDINE KINASE YPDA"/>
    <property type="match status" value="1"/>
</dbReference>
<gene>
    <name evidence="3" type="ORF">SAMN04487996_111290</name>
</gene>
<dbReference type="InterPro" id="IPR036890">
    <property type="entry name" value="HATPase_C_sf"/>
</dbReference>
<dbReference type="OrthoDB" id="923300at2"/>
<organism evidence="3 4">
    <name type="scientific">Dyadobacter soli</name>
    <dbReference type="NCBI Taxonomy" id="659014"/>
    <lineage>
        <taxon>Bacteria</taxon>
        <taxon>Pseudomonadati</taxon>
        <taxon>Bacteroidota</taxon>
        <taxon>Cytophagia</taxon>
        <taxon>Cytophagales</taxon>
        <taxon>Spirosomataceae</taxon>
        <taxon>Dyadobacter</taxon>
    </lineage>
</organism>
<feature type="transmembrane region" description="Helical" evidence="1">
    <location>
        <begin position="30"/>
        <end position="50"/>
    </location>
</feature>
<dbReference type="EMBL" id="FNAN01000011">
    <property type="protein sequence ID" value="SDF61814.1"/>
    <property type="molecule type" value="Genomic_DNA"/>
</dbReference>
<reference evidence="4" key="1">
    <citation type="submission" date="2016-10" db="EMBL/GenBank/DDBJ databases">
        <authorList>
            <person name="Varghese N."/>
            <person name="Submissions S."/>
        </authorList>
    </citation>
    <scope>NUCLEOTIDE SEQUENCE [LARGE SCALE GENOMIC DNA]</scope>
    <source>
        <strain evidence="4">DSM 25329</strain>
    </source>
</reference>
<evidence type="ECO:0000256" key="1">
    <source>
        <dbReference type="SAM" id="Phobius"/>
    </source>
</evidence>
<evidence type="ECO:0000313" key="3">
    <source>
        <dbReference type="EMBL" id="SDF61814.1"/>
    </source>
</evidence>
<feature type="domain" description="Signal transduction histidine kinase internal region" evidence="2">
    <location>
        <begin position="160"/>
        <end position="238"/>
    </location>
</feature>
<dbReference type="Pfam" id="PF06580">
    <property type="entry name" value="His_kinase"/>
    <property type="match status" value="1"/>
</dbReference>
<dbReference type="Gene3D" id="3.30.565.10">
    <property type="entry name" value="Histidine kinase-like ATPase, C-terminal domain"/>
    <property type="match status" value="1"/>
</dbReference>
<dbReference type="InterPro" id="IPR010559">
    <property type="entry name" value="Sig_transdc_His_kin_internal"/>
</dbReference>
<dbReference type="STRING" id="659014.SAMN04487996_111290"/>
<dbReference type="Proteomes" id="UP000198748">
    <property type="component" value="Unassembled WGS sequence"/>
</dbReference>
<proteinExistence type="predicted"/>
<keyword evidence="4" id="KW-1185">Reference proteome</keyword>
<keyword evidence="3" id="KW-0418">Kinase</keyword>
<dbReference type="AlphaFoldDB" id="A0A1G7MJG9"/>
<accession>A0A1G7MJG9</accession>
<dbReference type="InterPro" id="IPR050640">
    <property type="entry name" value="Bact_2-comp_sensor_kinase"/>
</dbReference>
<keyword evidence="1" id="KW-0812">Transmembrane</keyword>
<feature type="transmembrane region" description="Helical" evidence="1">
    <location>
        <begin position="62"/>
        <end position="85"/>
    </location>
</feature>
<name>A0A1G7MJG9_9BACT</name>
<dbReference type="GO" id="GO:0016020">
    <property type="term" value="C:membrane"/>
    <property type="evidence" value="ECO:0007669"/>
    <property type="project" value="InterPro"/>
</dbReference>